<reference evidence="2" key="1">
    <citation type="submission" date="2007-04" db="EMBL/GenBank/DDBJ databases">
        <title>Annotation of Pediculus humanus corporis strain USDA.</title>
        <authorList>
            <person name="Kirkness E."/>
            <person name="Hannick L."/>
            <person name="Hass B."/>
            <person name="Bruggner R."/>
            <person name="Lawson D."/>
            <person name="Bidwell S."/>
            <person name="Joardar V."/>
            <person name="Caler E."/>
            <person name="Walenz B."/>
            <person name="Inman J."/>
            <person name="Schobel S."/>
            <person name="Galinsky K."/>
            <person name="Amedeo P."/>
            <person name="Strausberg R."/>
        </authorList>
    </citation>
    <scope>NUCLEOTIDE SEQUENCE</scope>
    <source>
        <strain evidence="2">USDA</strain>
    </source>
</reference>
<gene>
    <name evidence="3" type="primary">8234964</name>
    <name evidence="2" type="ORF">Phum_PHUM523620</name>
</gene>
<protein>
    <submittedName>
        <fullName evidence="2 3">Uncharacterized protein</fullName>
    </submittedName>
</protein>
<evidence type="ECO:0000313" key="4">
    <source>
        <dbReference type="Proteomes" id="UP000009046"/>
    </source>
</evidence>
<feature type="transmembrane region" description="Helical" evidence="1">
    <location>
        <begin position="139"/>
        <end position="161"/>
    </location>
</feature>
<reference evidence="3" key="3">
    <citation type="submission" date="2020-05" db="UniProtKB">
        <authorList>
            <consortium name="EnsemblMetazoa"/>
        </authorList>
    </citation>
    <scope>IDENTIFICATION</scope>
    <source>
        <strain evidence="3">USDA</strain>
    </source>
</reference>
<dbReference type="EMBL" id="DS235849">
    <property type="protein sequence ID" value="EEB18637.1"/>
    <property type="molecule type" value="Genomic_DNA"/>
</dbReference>
<name>E0VZ31_PEDHC</name>
<accession>E0VZ31</accession>
<dbReference type="CTD" id="8234964"/>
<evidence type="ECO:0000313" key="2">
    <source>
        <dbReference type="EMBL" id="EEB18637.1"/>
    </source>
</evidence>
<dbReference type="KEGG" id="phu:Phum_PHUM523620"/>
<dbReference type="EnsemblMetazoa" id="PHUM523620-RA">
    <property type="protein sequence ID" value="PHUM523620-PA"/>
    <property type="gene ID" value="PHUM523620"/>
</dbReference>
<keyword evidence="4" id="KW-1185">Reference proteome</keyword>
<dbReference type="AlphaFoldDB" id="E0VZ31"/>
<dbReference type="VEuPathDB" id="VectorBase:PHUM523620"/>
<keyword evidence="1" id="KW-1133">Transmembrane helix</keyword>
<dbReference type="RefSeq" id="XP_002431375.1">
    <property type="nucleotide sequence ID" value="XM_002431330.1"/>
</dbReference>
<evidence type="ECO:0000256" key="1">
    <source>
        <dbReference type="SAM" id="Phobius"/>
    </source>
</evidence>
<evidence type="ECO:0000313" key="3">
    <source>
        <dbReference type="EnsemblMetazoa" id="PHUM523620-PA"/>
    </source>
</evidence>
<keyword evidence="1" id="KW-0812">Transmembrane</keyword>
<keyword evidence="1" id="KW-0472">Membrane</keyword>
<dbReference type="EMBL" id="AAZO01006353">
    <property type="status" value="NOT_ANNOTATED_CDS"/>
    <property type="molecule type" value="Genomic_DNA"/>
</dbReference>
<sequence>MTSTTSIPDSEGIIDERINETKNNHFENGGGNLEEYQSIEEEEPCLPVVNNGNLFDKNKYGESENSLEKKPFKDLAEKQDKIYLNDTSEYPVSNSKKKSKKNKIILSVGQLGNDGEKDYDWSRSKCENNIRKKLGLTHCGYLIGLFLVCATLLFLLVIIVLGSTWPHIPHRQKFPICIKSTCLRSAALILFNSMR</sequence>
<organism>
    <name type="scientific">Pediculus humanus subsp. corporis</name>
    <name type="common">Body louse</name>
    <dbReference type="NCBI Taxonomy" id="121224"/>
    <lineage>
        <taxon>Eukaryota</taxon>
        <taxon>Metazoa</taxon>
        <taxon>Ecdysozoa</taxon>
        <taxon>Arthropoda</taxon>
        <taxon>Hexapoda</taxon>
        <taxon>Insecta</taxon>
        <taxon>Pterygota</taxon>
        <taxon>Neoptera</taxon>
        <taxon>Paraneoptera</taxon>
        <taxon>Psocodea</taxon>
        <taxon>Troctomorpha</taxon>
        <taxon>Phthiraptera</taxon>
        <taxon>Anoplura</taxon>
        <taxon>Pediculidae</taxon>
        <taxon>Pediculus</taxon>
    </lineage>
</organism>
<dbReference type="GeneID" id="8234964"/>
<dbReference type="InParanoid" id="E0VZ31"/>
<dbReference type="Proteomes" id="UP000009046">
    <property type="component" value="Unassembled WGS sequence"/>
</dbReference>
<reference evidence="2" key="2">
    <citation type="submission" date="2007-04" db="EMBL/GenBank/DDBJ databases">
        <title>The genome of the human body louse.</title>
        <authorList>
            <consortium name="The Human Body Louse Genome Consortium"/>
            <person name="Kirkness E."/>
            <person name="Walenz B."/>
            <person name="Hass B."/>
            <person name="Bruggner R."/>
            <person name="Strausberg R."/>
        </authorList>
    </citation>
    <scope>NUCLEOTIDE SEQUENCE</scope>
    <source>
        <strain evidence="2">USDA</strain>
    </source>
</reference>
<dbReference type="HOGENOM" id="CLU_1397887_0_0_1"/>
<proteinExistence type="predicted"/>